<keyword evidence="4" id="KW-1185">Reference proteome</keyword>
<dbReference type="EMBL" id="JAWWNJ010000235">
    <property type="protein sequence ID" value="KAK6969038.1"/>
    <property type="molecule type" value="Genomic_DNA"/>
</dbReference>
<organism evidence="3 4">
    <name type="scientific">Favolaschia claudopus</name>
    <dbReference type="NCBI Taxonomy" id="2862362"/>
    <lineage>
        <taxon>Eukaryota</taxon>
        <taxon>Fungi</taxon>
        <taxon>Dikarya</taxon>
        <taxon>Basidiomycota</taxon>
        <taxon>Agaricomycotina</taxon>
        <taxon>Agaricomycetes</taxon>
        <taxon>Agaricomycetidae</taxon>
        <taxon>Agaricales</taxon>
        <taxon>Marasmiineae</taxon>
        <taxon>Mycenaceae</taxon>
        <taxon>Favolaschia</taxon>
    </lineage>
</organism>
<dbReference type="Proteomes" id="UP001362999">
    <property type="component" value="Unassembled WGS sequence"/>
</dbReference>
<dbReference type="InterPro" id="IPR046496">
    <property type="entry name" value="DUF6589"/>
</dbReference>
<proteinExistence type="predicted"/>
<name>A0AAV9Z297_9AGAR</name>
<protein>
    <recommendedName>
        <fullName evidence="2">DUF6589 domain-containing protein</fullName>
    </recommendedName>
</protein>
<evidence type="ECO:0000256" key="1">
    <source>
        <dbReference type="SAM" id="MobiDB-lite"/>
    </source>
</evidence>
<evidence type="ECO:0000313" key="4">
    <source>
        <dbReference type="Proteomes" id="UP001362999"/>
    </source>
</evidence>
<evidence type="ECO:0000313" key="3">
    <source>
        <dbReference type="EMBL" id="KAK6969038.1"/>
    </source>
</evidence>
<reference evidence="3 4" key="1">
    <citation type="journal article" date="2024" name="J Genomics">
        <title>Draft genome sequencing and assembly of Favolaschia claudopus CIRM-BRFM 2984 isolated from oak limbs.</title>
        <authorList>
            <person name="Navarro D."/>
            <person name="Drula E."/>
            <person name="Chaduli D."/>
            <person name="Cazenave R."/>
            <person name="Ahrendt S."/>
            <person name="Wang J."/>
            <person name="Lipzen A."/>
            <person name="Daum C."/>
            <person name="Barry K."/>
            <person name="Grigoriev I.V."/>
            <person name="Favel A."/>
            <person name="Rosso M.N."/>
            <person name="Martin F."/>
        </authorList>
    </citation>
    <scope>NUCLEOTIDE SEQUENCE [LARGE SCALE GENOMIC DNA]</scope>
    <source>
        <strain evidence="3 4">CIRM-BRFM 2984</strain>
    </source>
</reference>
<feature type="domain" description="DUF6589" evidence="2">
    <location>
        <begin position="348"/>
        <end position="625"/>
    </location>
</feature>
<comment type="caution">
    <text evidence="3">The sequence shown here is derived from an EMBL/GenBank/DDBJ whole genome shotgun (WGS) entry which is preliminary data.</text>
</comment>
<gene>
    <name evidence="3" type="ORF">R3P38DRAFT_3244116</name>
</gene>
<dbReference type="AlphaFoldDB" id="A0AAV9Z297"/>
<sequence>MDDNLEFLFVDEPPLEPDDTESHLGNEPDFPALSNEATGPINEPMSRTNSRHLRAKLQPGQLISKVLAVLNTLTAQGLDLPIFLDALSWGDQDCISNKTVQYARTSLMTSEELPQILERWYRPPRHQSGGQRPEGGRRTLLDFSFTTIADIVDQEMKILAPLFLSPPENLSEEHLTDLDFESLKGKIQGSASILWNILRRAASTEVRYQHKNKNPDMIILHMISQAQYSRSNRRGRIAKLWSIYLKACGLSARAFDALHQRRSRRFRTGQWISQRSLSTWALSHDNINVPLRVFSQRLHNQSHFISGCAYTVWILPILAALPPGTNPLLQSFRAEHCQRVFDFAEVLYGDEETDDRMEAFNRHYVLQLLLRCPAFADYPHHSDSLFNRPPPVHQLPGGPENIVRGFILKTSSFEEASYDGTLNVMNDAFQQLSLNSAEERKRTAGERVIAWMGDQLTVERLCGLWKYRHEDHNSFDRLDYMIPVFGWFHLVMSFANSIHKQYLGTSAVIGGLRQAFDVLQRKGLISQSTKGPFWHNLDEAIHHISEAHFRACWLDVGGVEKLEDLKSKSPAELCELAGKLVEDYASRSALNTMEDMNSEARDGVFYQWTMFNMDVLPYLQLREAIMVELKIFFQHYYFGLRQEWPEVVRNYIKQFCWLMTRTGKPHNWLPYDLAQEENICDIKVNYRSQGPGATMEYMGKVSPAIPTLRKVQRHMEKQFRTNTRGARHGVPDKEKDVSKLTEHYLASKLHTYIPGRELKTPRIPDFVTEGAENLEKMNTIADWFKRRTHARETGEDWSEEIEDIFLQPLL</sequence>
<accession>A0AAV9Z297</accession>
<feature type="region of interest" description="Disordered" evidence="1">
    <location>
        <begin position="11"/>
        <end position="39"/>
    </location>
</feature>
<dbReference type="Pfam" id="PF20231">
    <property type="entry name" value="DUF6589"/>
    <property type="match status" value="2"/>
</dbReference>
<evidence type="ECO:0000259" key="2">
    <source>
        <dbReference type="Pfam" id="PF20231"/>
    </source>
</evidence>
<feature type="domain" description="DUF6589" evidence="2">
    <location>
        <begin position="635"/>
        <end position="728"/>
    </location>
</feature>